<dbReference type="SUPFAM" id="SSF53474">
    <property type="entry name" value="alpha/beta-Hydrolases"/>
    <property type="match status" value="1"/>
</dbReference>
<reference evidence="7 8" key="1">
    <citation type="submission" date="2016-09" db="EMBL/GenBank/DDBJ databases">
        <authorList>
            <person name="Capua I."/>
            <person name="De Benedictis P."/>
            <person name="Joannis T."/>
            <person name="Lombin L.H."/>
            <person name="Cattoli G."/>
        </authorList>
    </citation>
    <scope>NUCLEOTIDE SEQUENCE [LARGE SCALE GENOMIC DNA]</scope>
    <source>
        <strain evidence="7 8">IMI 309357</strain>
    </source>
</reference>
<evidence type="ECO:0000256" key="1">
    <source>
        <dbReference type="ARBA" id="ARBA00004173"/>
    </source>
</evidence>
<keyword evidence="8" id="KW-1185">Reference proteome</keyword>
<keyword evidence="4" id="KW-0256">Endoplasmic reticulum</keyword>
<name>A0A1G4ANS1_9PEZI</name>
<evidence type="ECO:0008006" key="9">
    <source>
        <dbReference type="Google" id="ProtNLM"/>
    </source>
</evidence>
<evidence type="ECO:0000313" key="7">
    <source>
        <dbReference type="EMBL" id="OHE90838.1"/>
    </source>
</evidence>
<comment type="caution">
    <text evidence="7">The sequence shown here is derived from an EMBL/GenBank/DDBJ whole genome shotgun (WGS) entry which is preliminary data.</text>
</comment>
<keyword evidence="6" id="KW-0472">Membrane</keyword>
<dbReference type="Proteomes" id="UP000176998">
    <property type="component" value="Unassembled WGS sequence"/>
</dbReference>
<sequence length="380" mass="41502">MGPPDEPLPVLLQHKPTPLPNSNVTFRVRGVPLDWSAHRLQSFLAEPDPLSVPVVRSLAREIHDRSNTATVTFQVLPSQLQGLKAAHSSWNIPLPAGSEDHNQPLHIQFVTIDDDFEGITTLHMPLSESHNVDFVAIPGLGGHAFGSFKERGGGHIWLRDSLPFHLREAARQPLMARVMTWGYNSTLAGSENMQNIEDLATQLRTSLLPLASPPTRPIILIAHSMGGLVVKQALVDMSKSDNELDSRIVRAVYGIAFFGVPHLGMEIGSLIPMVGDGPNLPLLQSLDRIKSQIPSVGESDLPTALGGKGDSEIVYFYETLMSPTAQKDSAGVWKMTGPVKVLVDKTSATHRRRSEEGPQHTCAIARTHSNMVKFGPQDHE</sequence>
<gene>
    <name evidence="7" type="ORF">CORC01_13860</name>
</gene>
<dbReference type="InterPro" id="IPR029058">
    <property type="entry name" value="AB_hydrolase_fold"/>
</dbReference>
<dbReference type="EMBL" id="MJBS01000219">
    <property type="protein sequence ID" value="OHE90838.1"/>
    <property type="molecule type" value="Genomic_DNA"/>
</dbReference>
<organism evidence="7 8">
    <name type="scientific">Colletotrichum orchidophilum</name>
    <dbReference type="NCBI Taxonomy" id="1209926"/>
    <lineage>
        <taxon>Eukaryota</taxon>
        <taxon>Fungi</taxon>
        <taxon>Dikarya</taxon>
        <taxon>Ascomycota</taxon>
        <taxon>Pezizomycotina</taxon>
        <taxon>Sordariomycetes</taxon>
        <taxon>Hypocreomycetidae</taxon>
        <taxon>Glomerellales</taxon>
        <taxon>Glomerellaceae</taxon>
        <taxon>Colletotrichum</taxon>
    </lineage>
</organism>
<dbReference type="GO" id="GO:0005783">
    <property type="term" value="C:endoplasmic reticulum"/>
    <property type="evidence" value="ECO:0007669"/>
    <property type="project" value="UniProtKB-SubCell"/>
</dbReference>
<keyword evidence="5" id="KW-0496">Mitochondrion</keyword>
<evidence type="ECO:0000256" key="6">
    <source>
        <dbReference type="ARBA" id="ARBA00023136"/>
    </source>
</evidence>
<dbReference type="PANTHER" id="PTHR48182:SF2">
    <property type="entry name" value="PROTEIN SERAC1"/>
    <property type="match status" value="1"/>
</dbReference>
<dbReference type="PANTHER" id="PTHR48182">
    <property type="entry name" value="PROTEIN SERAC1"/>
    <property type="match status" value="1"/>
</dbReference>
<dbReference type="Gene3D" id="3.40.50.1820">
    <property type="entry name" value="alpha/beta hydrolase"/>
    <property type="match status" value="1"/>
</dbReference>
<evidence type="ECO:0000256" key="5">
    <source>
        <dbReference type="ARBA" id="ARBA00023128"/>
    </source>
</evidence>
<dbReference type="AlphaFoldDB" id="A0A1G4ANS1"/>
<dbReference type="GO" id="GO:0016020">
    <property type="term" value="C:membrane"/>
    <property type="evidence" value="ECO:0007669"/>
    <property type="project" value="UniProtKB-SubCell"/>
</dbReference>
<proteinExistence type="predicted"/>
<accession>A0A1G4ANS1</accession>
<dbReference type="GO" id="GO:0005739">
    <property type="term" value="C:mitochondrion"/>
    <property type="evidence" value="ECO:0007669"/>
    <property type="project" value="UniProtKB-SubCell"/>
</dbReference>
<evidence type="ECO:0000313" key="8">
    <source>
        <dbReference type="Proteomes" id="UP000176998"/>
    </source>
</evidence>
<dbReference type="RefSeq" id="XP_022468013.1">
    <property type="nucleotide sequence ID" value="XM_022625475.1"/>
</dbReference>
<dbReference type="InterPro" id="IPR052374">
    <property type="entry name" value="SERAC1"/>
</dbReference>
<evidence type="ECO:0000256" key="2">
    <source>
        <dbReference type="ARBA" id="ARBA00004240"/>
    </source>
</evidence>
<evidence type="ECO:0000256" key="3">
    <source>
        <dbReference type="ARBA" id="ARBA00004370"/>
    </source>
</evidence>
<protein>
    <recommendedName>
        <fullName evidence="9">DUF676 domain-containing protein</fullName>
    </recommendedName>
</protein>
<evidence type="ECO:0000256" key="4">
    <source>
        <dbReference type="ARBA" id="ARBA00022824"/>
    </source>
</evidence>
<dbReference type="GeneID" id="34566985"/>
<dbReference type="OrthoDB" id="7464126at2759"/>
<comment type="subcellular location">
    <subcellularLocation>
        <location evidence="2">Endoplasmic reticulum</location>
    </subcellularLocation>
    <subcellularLocation>
        <location evidence="3">Membrane</location>
    </subcellularLocation>
    <subcellularLocation>
        <location evidence="1">Mitochondrion</location>
    </subcellularLocation>
</comment>